<evidence type="ECO:0008006" key="4">
    <source>
        <dbReference type="Google" id="ProtNLM"/>
    </source>
</evidence>
<sequence length="87" mass="10610">MDKSYYKNNYDLNRCSVSGLIMITVLYRLLGLFSRRYAGKTPGIADVVTAYVMHRFFYFFHYLYMLRDALRKIGKRLRIFYVFRVRR</sequence>
<feature type="transmembrane region" description="Helical" evidence="1">
    <location>
        <begin position="12"/>
        <end position="30"/>
    </location>
</feature>
<reference evidence="2 3" key="1">
    <citation type="journal article" date="2020" name="J Geophys Res Biogeosci">
        <title>Magnetotaxis as an Adaptation to Enable Bacterial Shuttling of Microbial Sulfur and Sulfur Cycling Across Aquatic Oxic#Anoxic Interfaces.</title>
        <authorList>
            <person name="Li J."/>
            <person name="Liu P."/>
            <person name="Wang J."/>
            <person name="Roberts A.P."/>
            <person name="Pan Y."/>
        </authorList>
    </citation>
    <scope>NUCLEOTIDE SEQUENCE [LARGE SCALE GENOMIC DNA]</scope>
    <source>
        <strain evidence="2 3">MYR-1_YQ</strain>
    </source>
</reference>
<name>A0ABS6S2W1_9BACT</name>
<comment type="caution">
    <text evidence="2">The sequence shown here is derived from an EMBL/GenBank/DDBJ whole genome shotgun (WGS) entry which is preliminary data.</text>
</comment>
<organism evidence="2 3">
    <name type="scientific">Candidatus Magnetobacterium casense</name>
    <dbReference type="NCBI Taxonomy" id="1455061"/>
    <lineage>
        <taxon>Bacteria</taxon>
        <taxon>Pseudomonadati</taxon>
        <taxon>Nitrospirota</taxon>
        <taxon>Thermodesulfovibrionia</taxon>
        <taxon>Thermodesulfovibrionales</taxon>
        <taxon>Candidatus Magnetobacteriaceae</taxon>
        <taxon>Candidatus Magnetobacterium</taxon>
    </lineage>
</organism>
<dbReference type="Proteomes" id="UP001196980">
    <property type="component" value="Unassembled WGS sequence"/>
</dbReference>
<feature type="transmembrane region" description="Helical" evidence="1">
    <location>
        <begin position="50"/>
        <end position="66"/>
    </location>
</feature>
<protein>
    <recommendedName>
        <fullName evidence="4">Transposase</fullName>
    </recommendedName>
</protein>
<accession>A0ABS6S2W1</accession>
<evidence type="ECO:0000313" key="2">
    <source>
        <dbReference type="EMBL" id="MBV6343183.1"/>
    </source>
</evidence>
<evidence type="ECO:0000256" key="1">
    <source>
        <dbReference type="SAM" id="Phobius"/>
    </source>
</evidence>
<keyword evidence="3" id="KW-1185">Reference proteome</keyword>
<gene>
    <name evidence="2" type="ORF">HWQ67_16505</name>
</gene>
<keyword evidence="1" id="KW-1133">Transmembrane helix</keyword>
<keyword evidence="1" id="KW-0472">Membrane</keyword>
<dbReference type="RefSeq" id="WP_218253788.1">
    <property type="nucleotide sequence ID" value="NZ_JABXWD010000477.1"/>
</dbReference>
<evidence type="ECO:0000313" key="3">
    <source>
        <dbReference type="Proteomes" id="UP001196980"/>
    </source>
</evidence>
<keyword evidence="1" id="KW-0812">Transmembrane</keyword>
<proteinExistence type="predicted"/>
<dbReference type="EMBL" id="JABXWD010000477">
    <property type="protein sequence ID" value="MBV6343183.1"/>
    <property type="molecule type" value="Genomic_DNA"/>
</dbReference>